<proteinExistence type="predicted"/>
<organism evidence="9">
    <name type="scientific">Petromyzon marinus</name>
    <name type="common">Sea lamprey</name>
    <dbReference type="NCBI Taxonomy" id="7757"/>
    <lineage>
        <taxon>Eukaryota</taxon>
        <taxon>Metazoa</taxon>
        <taxon>Chordata</taxon>
        <taxon>Craniata</taxon>
        <taxon>Vertebrata</taxon>
        <taxon>Cyclostomata</taxon>
        <taxon>Hyperoartia</taxon>
        <taxon>Petromyzontiformes</taxon>
        <taxon>Petromyzontidae</taxon>
        <taxon>Petromyzon</taxon>
    </lineage>
</organism>
<evidence type="ECO:0000313" key="9">
    <source>
        <dbReference type="Ensembl" id="ENSPMAP00000007417.1"/>
    </source>
</evidence>
<dbReference type="GO" id="GO:0005634">
    <property type="term" value="C:nucleus"/>
    <property type="evidence" value="ECO:0007669"/>
    <property type="project" value="UniProtKB-SubCell"/>
</dbReference>
<dbReference type="GO" id="GO:0001708">
    <property type="term" value="P:cell fate specification"/>
    <property type="evidence" value="ECO:0007669"/>
    <property type="project" value="TreeGrafter"/>
</dbReference>
<comment type="subcellular location">
    <subcellularLocation>
        <location evidence="1 6">Nucleus</location>
    </subcellularLocation>
</comment>
<dbReference type="GO" id="GO:0000981">
    <property type="term" value="F:DNA-binding transcription factor activity, RNA polymerase II-specific"/>
    <property type="evidence" value="ECO:0007669"/>
    <property type="project" value="TreeGrafter"/>
</dbReference>
<evidence type="ECO:0000259" key="8">
    <source>
        <dbReference type="PROSITE" id="PS50252"/>
    </source>
</evidence>
<reference evidence="9" key="1">
    <citation type="submission" date="2025-08" db="UniProtKB">
        <authorList>
            <consortium name="Ensembl"/>
        </authorList>
    </citation>
    <scope>IDENTIFICATION</scope>
</reference>
<dbReference type="PROSITE" id="PS01283">
    <property type="entry name" value="TBOX_1"/>
    <property type="match status" value="1"/>
</dbReference>
<dbReference type="PROSITE" id="PS50252">
    <property type="entry name" value="TBOX_3"/>
    <property type="match status" value="1"/>
</dbReference>
<dbReference type="PANTHER" id="PTHR11267">
    <property type="entry name" value="T-BOX PROTEIN-RELATED"/>
    <property type="match status" value="1"/>
</dbReference>
<feature type="compositionally biased region" description="Low complexity" evidence="7">
    <location>
        <begin position="84"/>
        <end position="93"/>
    </location>
</feature>
<dbReference type="InterPro" id="IPR018186">
    <property type="entry name" value="TF_T-box_CS"/>
</dbReference>
<dbReference type="InterPro" id="IPR046360">
    <property type="entry name" value="T-box_DNA-bd"/>
</dbReference>
<keyword evidence="3 6" id="KW-0238">DNA-binding</keyword>
<evidence type="ECO:0000256" key="3">
    <source>
        <dbReference type="ARBA" id="ARBA00023125"/>
    </source>
</evidence>
<evidence type="ECO:0000256" key="6">
    <source>
        <dbReference type="PROSITE-ProRule" id="PRU00201"/>
    </source>
</evidence>
<dbReference type="GeneTree" id="ENSGT00940000156994"/>
<dbReference type="GO" id="GO:0000785">
    <property type="term" value="C:chromatin"/>
    <property type="evidence" value="ECO:0007669"/>
    <property type="project" value="TreeGrafter"/>
</dbReference>
<feature type="region of interest" description="Disordered" evidence="7">
    <location>
        <begin position="67"/>
        <end position="95"/>
    </location>
</feature>
<dbReference type="SMART" id="SM00425">
    <property type="entry name" value="TBOX"/>
    <property type="match status" value="1"/>
</dbReference>
<keyword evidence="2" id="KW-0805">Transcription regulation</keyword>
<feature type="compositionally biased region" description="Basic residues" evidence="7">
    <location>
        <begin position="67"/>
        <end position="79"/>
    </location>
</feature>
<dbReference type="Pfam" id="PF00907">
    <property type="entry name" value="T-box"/>
    <property type="match status" value="1"/>
</dbReference>
<name>S4RQD1_PETMA</name>
<dbReference type="InterPro" id="IPR036960">
    <property type="entry name" value="T-box_sf"/>
</dbReference>
<keyword evidence="5 6" id="KW-0539">Nucleus</keyword>
<dbReference type="Gene3D" id="2.60.40.820">
    <property type="entry name" value="Transcription factor, T-box"/>
    <property type="match status" value="1"/>
</dbReference>
<evidence type="ECO:0000256" key="5">
    <source>
        <dbReference type="ARBA" id="ARBA00023242"/>
    </source>
</evidence>
<dbReference type="GO" id="GO:0000978">
    <property type="term" value="F:RNA polymerase II cis-regulatory region sequence-specific DNA binding"/>
    <property type="evidence" value="ECO:0007669"/>
    <property type="project" value="InterPro"/>
</dbReference>
<reference evidence="9" key="2">
    <citation type="submission" date="2025-09" db="UniProtKB">
        <authorList>
            <consortium name="Ensembl"/>
        </authorList>
    </citation>
    <scope>IDENTIFICATION</scope>
</reference>
<protein>
    <recommendedName>
        <fullName evidence="8">T-box domain-containing protein</fullName>
    </recommendedName>
</protein>
<dbReference type="STRING" id="7757.ENSPMAP00000007417"/>
<keyword evidence="4" id="KW-0804">Transcription</keyword>
<evidence type="ECO:0000256" key="2">
    <source>
        <dbReference type="ARBA" id="ARBA00023015"/>
    </source>
</evidence>
<dbReference type="SUPFAM" id="SSF49417">
    <property type="entry name" value="p53-like transcription factors"/>
    <property type="match status" value="1"/>
</dbReference>
<accession>S4RQD1</accession>
<dbReference type="Ensembl" id="ENSPMAT00000007450.1">
    <property type="protein sequence ID" value="ENSPMAP00000007417.1"/>
    <property type="gene ID" value="ENSPMAG00000006729.1"/>
</dbReference>
<dbReference type="AlphaFoldDB" id="S4RQD1"/>
<sequence>ASSSEPSTAARMASGAMFPYLSTHPAFAMSGGGYSSHPSYLSGAASFNSGMPASARSYAYPHQMGHGYHHHHHHHHHHQGGGPFHPSGSPQPGAVAAHGSVQAFLCNRALWLKFYHHQTEMIITKQGRRMFPYLAFSVCGLDPATHYTVSVDIVLADTNHWRFQGGKWVPCGKADSNMHG</sequence>
<comment type="caution">
    <text evidence="6">Lacks conserved residue(s) required for the propagation of feature annotation.</text>
</comment>
<dbReference type="PANTHER" id="PTHR11267:SF201">
    <property type="entry name" value="T-BOX DOMAIN-CONTAINING PROTEIN"/>
    <property type="match status" value="1"/>
</dbReference>
<dbReference type="InterPro" id="IPR001699">
    <property type="entry name" value="TF_T-box"/>
</dbReference>
<evidence type="ECO:0000256" key="7">
    <source>
        <dbReference type="SAM" id="MobiDB-lite"/>
    </source>
</evidence>
<evidence type="ECO:0000256" key="4">
    <source>
        <dbReference type="ARBA" id="ARBA00023163"/>
    </source>
</evidence>
<feature type="domain" description="T-box" evidence="8">
    <location>
        <begin position="105"/>
        <end position="180"/>
    </location>
</feature>
<dbReference type="GO" id="GO:0045893">
    <property type="term" value="P:positive regulation of DNA-templated transcription"/>
    <property type="evidence" value="ECO:0007669"/>
    <property type="project" value="InterPro"/>
</dbReference>
<evidence type="ECO:0000256" key="1">
    <source>
        <dbReference type="ARBA" id="ARBA00004123"/>
    </source>
</evidence>
<dbReference type="HOGENOM" id="CLU_100838_0_0_1"/>
<dbReference type="InterPro" id="IPR008967">
    <property type="entry name" value="p53-like_TF_DNA-bd_sf"/>
</dbReference>